<evidence type="ECO:0000256" key="6">
    <source>
        <dbReference type="SAM" id="MobiDB-lite"/>
    </source>
</evidence>
<dbReference type="EMBL" id="LRBP01000012">
    <property type="protein sequence ID" value="OII74398.1"/>
    <property type="molecule type" value="Genomic_DNA"/>
</dbReference>
<evidence type="ECO:0000256" key="1">
    <source>
        <dbReference type="ARBA" id="ARBA00005142"/>
    </source>
</evidence>
<comment type="function">
    <text evidence="5">Involved in nucleotide metabolism via production of dUMP, the immediate precursor of thymidine nucleotides, and decreases the intracellular concentration of dUTP so that uracil cannot be incorporated into DNA.</text>
</comment>
<dbReference type="RefSeq" id="XP_028875591.1">
    <property type="nucleotide sequence ID" value="XM_029018254.1"/>
</dbReference>
<dbReference type="Pfam" id="PF00692">
    <property type="entry name" value="dUTPase"/>
    <property type="match status" value="1"/>
</dbReference>
<keyword evidence="5" id="KW-0479">Metal-binding</keyword>
<evidence type="ECO:0000256" key="4">
    <source>
        <dbReference type="ARBA" id="ARBA00023080"/>
    </source>
</evidence>
<dbReference type="AlphaFoldDB" id="A0A1J4MJL7"/>
<dbReference type="VEuPathDB" id="CryptoDB:cubi_01242"/>
<evidence type="ECO:0000313" key="8">
    <source>
        <dbReference type="EMBL" id="OII74398.1"/>
    </source>
</evidence>
<dbReference type="PANTHER" id="PTHR11241:SF0">
    <property type="entry name" value="DEOXYURIDINE 5'-TRIPHOSPHATE NUCLEOTIDOHYDROLASE"/>
    <property type="match status" value="1"/>
</dbReference>
<comment type="cofactor">
    <cofactor evidence="5">
        <name>Mg(2+)</name>
        <dbReference type="ChEBI" id="CHEBI:18420"/>
    </cofactor>
</comment>
<comment type="pathway">
    <text evidence="1 5">Pyrimidine metabolism; dUMP biosynthesis; dUMP from dCTP (dUTP route): step 2/2.</text>
</comment>
<dbReference type="EC" id="3.6.1.23" evidence="5"/>
<dbReference type="Gene3D" id="2.70.40.10">
    <property type="match status" value="1"/>
</dbReference>
<dbReference type="InterPro" id="IPR008181">
    <property type="entry name" value="dUTPase"/>
</dbReference>
<gene>
    <name evidence="8" type="ORF">cubi_01242</name>
</gene>
<comment type="caution">
    <text evidence="8">The sequence shown here is derived from an EMBL/GenBank/DDBJ whole genome shotgun (WGS) entry which is preliminary data.</text>
</comment>
<dbReference type="InterPro" id="IPR036157">
    <property type="entry name" value="dUTPase-like_sf"/>
</dbReference>
<dbReference type="PANTHER" id="PTHR11241">
    <property type="entry name" value="DEOXYURIDINE 5'-TRIPHOSPHATE NUCLEOTIDOHYDROLASE"/>
    <property type="match status" value="1"/>
</dbReference>
<dbReference type="GO" id="GO:0006226">
    <property type="term" value="P:dUMP biosynthetic process"/>
    <property type="evidence" value="ECO:0007669"/>
    <property type="project" value="UniProtKB-UniRule"/>
</dbReference>
<evidence type="ECO:0000259" key="7">
    <source>
        <dbReference type="Pfam" id="PF00692"/>
    </source>
</evidence>
<accession>A0A1J4MJL7</accession>
<dbReference type="GO" id="GO:0000287">
    <property type="term" value="F:magnesium ion binding"/>
    <property type="evidence" value="ECO:0007669"/>
    <property type="project" value="UniProtKB-UniRule"/>
</dbReference>
<keyword evidence="4 5" id="KW-0546">Nucleotide metabolism</keyword>
<dbReference type="Proteomes" id="UP000186176">
    <property type="component" value="Unassembled WGS sequence"/>
</dbReference>
<dbReference type="CDD" id="cd07557">
    <property type="entry name" value="trimeric_dUTPase"/>
    <property type="match status" value="1"/>
</dbReference>
<dbReference type="InterPro" id="IPR033704">
    <property type="entry name" value="dUTPase_trimeric"/>
</dbReference>
<keyword evidence="5" id="KW-0460">Magnesium</keyword>
<organism evidence="8 9">
    <name type="scientific">Cryptosporidium ubiquitum</name>
    <dbReference type="NCBI Taxonomy" id="857276"/>
    <lineage>
        <taxon>Eukaryota</taxon>
        <taxon>Sar</taxon>
        <taxon>Alveolata</taxon>
        <taxon>Apicomplexa</taxon>
        <taxon>Conoidasida</taxon>
        <taxon>Coccidia</taxon>
        <taxon>Eucoccidiorida</taxon>
        <taxon>Eimeriorina</taxon>
        <taxon>Cryptosporidiidae</taxon>
        <taxon>Cryptosporidium</taxon>
    </lineage>
</organism>
<evidence type="ECO:0000256" key="3">
    <source>
        <dbReference type="ARBA" id="ARBA00022801"/>
    </source>
</evidence>
<keyword evidence="3 5" id="KW-0378">Hydrolase</keyword>
<evidence type="ECO:0000256" key="2">
    <source>
        <dbReference type="ARBA" id="ARBA00006581"/>
    </source>
</evidence>
<feature type="domain" description="dUTPase-like" evidence="7">
    <location>
        <begin position="20"/>
        <end position="147"/>
    </location>
</feature>
<dbReference type="GO" id="GO:0004170">
    <property type="term" value="F:dUTP diphosphatase activity"/>
    <property type="evidence" value="ECO:0007669"/>
    <property type="project" value="UniProtKB-UniRule"/>
</dbReference>
<comment type="similarity">
    <text evidence="2 5">Belongs to the dUTPase family.</text>
</comment>
<feature type="region of interest" description="Disordered" evidence="6">
    <location>
        <begin position="244"/>
        <end position="268"/>
    </location>
</feature>
<keyword evidence="9" id="KW-1185">Reference proteome</keyword>
<evidence type="ECO:0000256" key="5">
    <source>
        <dbReference type="RuleBase" id="RU367024"/>
    </source>
</evidence>
<sequence length="268" mass="29408">MRFLILPLTIIAQQLYSNHTVSYKGDSGFDLFIVEDQIIKAKETGFVRTGIKIAAYSDDNEPTSYTVVGRSSISKSPLRLAVPAGIVDAGFRGELRIPLDNIRDFDFELKVGQRYFSLAGYDGKPVTYTLVDQLDETERGEKGLGSTNELSATRKTSLNPIVPLSINKTRIFEPLKKVEPLVLRTNNSTGSQNPSNLLVFPQATSVEVINIIASEAQTLISNLIGSKTLRKATTTRTIAGKLEPTRESKDLRAEVDVGSKNSTKLEGK</sequence>
<dbReference type="SUPFAM" id="SSF51283">
    <property type="entry name" value="dUTPase-like"/>
    <property type="match status" value="1"/>
</dbReference>
<dbReference type="InterPro" id="IPR029054">
    <property type="entry name" value="dUTPase-like"/>
</dbReference>
<dbReference type="OrthoDB" id="419889at2759"/>
<protein>
    <recommendedName>
        <fullName evidence="5">Deoxyuridine 5'-triphosphate nucleotidohydrolase</fullName>
        <shortName evidence="5">dUTPase</shortName>
        <ecNumber evidence="5">3.6.1.23</ecNumber>
    </recommendedName>
    <alternativeName>
        <fullName evidence="5">dUTP pyrophosphatase</fullName>
    </alternativeName>
</protein>
<comment type="catalytic activity">
    <reaction evidence="5">
        <text>dUTP + H2O = dUMP + diphosphate + H(+)</text>
        <dbReference type="Rhea" id="RHEA:10248"/>
        <dbReference type="ChEBI" id="CHEBI:15377"/>
        <dbReference type="ChEBI" id="CHEBI:15378"/>
        <dbReference type="ChEBI" id="CHEBI:33019"/>
        <dbReference type="ChEBI" id="CHEBI:61555"/>
        <dbReference type="ChEBI" id="CHEBI:246422"/>
        <dbReference type="EC" id="3.6.1.23"/>
    </reaction>
</comment>
<reference evidence="8 9" key="1">
    <citation type="submission" date="2016-10" db="EMBL/GenBank/DDBJ databases">
        <title>Reductive evolution of mitochondrial metabolism and differential evolution of invasion-related proteins in Cryptosporidium.</title>
        <authorList>
            <person name="Liu S."/>
            <person name="Roellig D.M."/>
            <person name="Guo Y."/>
            <person name="Li N."/>
            <person name="Frace M.A."/>
            <person name="Tang K."/>
            <person name="Zhang L."/>
            <person name="Feng Y."/>
            <person name="Xiao L."/>
        </authorList>
    </citation>
    <scope>NUCLEOTIDE SEQUENCE [LARGE SCALE GENOMIC DNA]</scope>
    <source>
        <strain evidence="8">39726</strain>
    </source>
</reference>
<proteinExistence type="inferred from homology"/>
<name>A0A1J4MJL7_9CRYT</name>
<evidence type="ECO:0000313" key="9">
    <source>
        <dbReference type="Proteomes" id="UP000186176"/>
    </source>
</evidence>
<dbReference type="UniPathway" id="UPA00610">
    <property type="reaction ID" value="UER00666"/>
</dbReference>
<dbReference type="GeneID" id="39978033"/>
<dbReference type="GO" id="GO:0046081">
    <property type="term" value="P:dUTP catabolic process"/>
    <property type="evidence" value="ECO:0007669"/>
    <property type="project" value="UniProtKB-UniRule"/>
</dbReference>